<evidence type="ECO:0000313" key="3">
    <source>
        <dbReference type="EMBL" id="OWP06629.1"/>
    </source>
</evidence>
<protein>
    <recommendedName>
        <fullName evidence="2">Myb-like DNA-binding domain-containing protein</fullName>
    </recommendedName>
</protein>
<dbReference type="Pfam" id="PF22980">
    <property type="entry name" value="Myb_DNA-bind_8"/>
    <property type="match status" value="1"/>
</dbReference>
<evidence type="ECO:0000256" key="1">
    <source>
        <dbReference type="SAM" id="MobiDB-lite"/>
    </source>
</evidence>
<accession>A0A218ZEX5</accession>
<feature type="region of interest" description="Disordered" evidence="1">
    <location>
        <begin position="45"/>
        <end position="146"/>
    </location>
</feature>
<proteinExistence type="predicted"/>
<dbReference type="InterPro" id="IPR054505">
    <property type="entry name" value="Myb_DNA-bind_8"/>
</dbReference>
<evidence type="ECO:0000313" key="4">
    <source>
        <dbReference type="Proteomes" id="UP000242519"/>
    </source>
</evidence>
<keyword evidence="4" id="KW-1185">Reference proteome</keyword>
<evidence type="ECO:0000259" key="2">
    <source>
        <dbReference type="Pfam" id="PF22980"/>
    </source>
</evidence>
<feature type="domain" description="Myb-like DNA-binding" evidence="2">
    <location>
        <begin position="9"/>
        <end position="56"/>
    </location>
</feature>
<dbReference type="InParanoid" id="A0A218ZEX5"/>
<reference evidence="3 4" key="1">
    <citation type="submission" date="2017-04" db="EMBL/GenBank/DDBJ databases">
        <title>Draft genome sequence of Marssonina coronaria NL1: causal agent of apple blotch.</title>
        <authorList>
            <person name="Cheng Q."/>
        </authorList>
    </citation>
    <scope>NUCLEOTIDE SEQUENCE [LARGE SCALE GENOMIC DNA]</scope>
    <source>
        <strain evidence="3 4">NL1</strain>
    </source>
</reference>
<gene>
    <name evidence="3" type="ORF">B2J93_5108</name>
</gene>
<feature type="compositionally biased region" description="Acidic residues" evidence="1">
    <location>
        <begin position="135"/>
        <end position="146"/>
    </location>
</feature>
<feature type="compositionally biased region" description="Basic and acidic residues" evidence="1">
    <location>
        <begin position="54"/>
        <end position="101"/>
    </location>
</feature>
<feature type="compositionally biased region" description="Acidic residues" evidence="1">
    <location>
        <begin position="109"/>
        <end position="122"/>
    </location>
</feature>
<dbReference type="AlphaFoldDB" id="A0A218ZEX5"/>
<name>A0A218ZEX5_9HELO</name>
<sequence>MTTEAGREDRNEALLRAVILQLDADFKLDYVKLAADMGIKRDAARKRWSRYKKKLDESRNEERDSTGDGEDEVRVKSREKKTDKPKPAITKVDAEAAEAKRACQNVESTEWEDDGRIEEPEEQDRSSEEQRGDLESGETENIESDA</sequence>
<dbReference type="EMBL" id="MZNU01000038">
    <property type="protein sequence ID" value="OWP06629.1"/>
    <property type="molecule type" value="Genomic_DNA"/>
</dbReference>
<organism evidence="3 4">
    <name type="scientific">Diplocarpon coronariae</name>
    <dbReference type="NCBI Taxonomy" id="2795749"/>
    <lineage>
        <taxon>Eukaryota</taxon>
        <taxon>Fungi</taxon>
        <taxon>Dikarya</taxon>
        <taxon>Ascomycota</taxon>
        <taxon>Pezizomycotina</taxon>
        <taxon>Leotiomycetes</taxon>
        <taxon>Helotiales</taxon>
        <taxon>Drepanopezizaceae</taxon>
        <taxon>Diplocarpon</taxon>
    </lineage>
</organism>
<dbReference type="Proteomes" id="UP000242519">
    <property type="component" value="Unassembled WGS sequence"/>
</dbReference>
<comment type="caution">
    <text evidence="3">The sequence shown here is derived from an EMBL/GenBank/DDBJ whole genome shotgun (WGS) entry which is preliminary data.</text>
</comment>
<feature type="compositionally biased region" description="Basic and acidic residues" evidence="1">
    <location>
        <begin position="123"/>
        <end position="134"/>
    </location>
</feature>